<name>A0A1W2ER40_9FIRM</name>
<dbReference type="Pfam" id="PF13188">
    <property type="entry name" value="PAS_8"/>
    <property type="match status" value="1"/>
</dbReference>
<keyword evidence="9" id="KW-1185">Reference proteome</keyword>
<dbReference type="STRING" id="112901.SAMN04488500_12829"/>
<keyword evidence="4" id="KW-0238">DNA-binding</keyword>
<dbReference type="FunFam" id="3.40.50.300:FF:000006">
    <property type="entry name" value="DNA-binding transcriptional regulator NtrC"/>
    <property type="match status" value="1"/>
</dbReference>
<evidence type="ECO:0000256" key="4">
    <source>
        <dbReference type="ARBA" id="ARBA00023125"/>
    </source>
</evidence>
<reference evidence="8 9" key="1">
    <citation type="submission" date="2017-04" db="EMBL/GenBank/DDBJ databases">
        <authorList>
            <person name="Afonso C.L."/>
            <person name="Miller P.J."/>
            <person name="Scott M.A."/>
            <person name="Spackman E."/>
            <person name="Goraichik I."/>
            <person name="Dimitrov K.M."/>
            <person name="Suarez D.L."/>
            <person name="Swayne D.E."/>
        </authorList>
    </citation>
    <scope>NUCLEOTIDE SEQUENCE [LARGE SCALE GENOMIC DNA]</scope>
    <source>
        <strain evidence="8 9">DSM 5090</strain>
    </source>
</reference>
<gene>
    <name evidence="8" type="ORF">SAMN04488500_12829</name>
</gene>
<accession>A0A1W2ER40</accession>
<dbReference type="InterPro" id="IPR027417">
    <property type="entry name" value="P-loop_NTPase"/>
</dbReference>
<dbReference type="RefSeq" id="WP_084578121.1">
    <property type="nucleotide sequence ID" value="NZ_CP155572.1"/>
</dbReference>
<dbReference type="InterPro" id="IPR002078">
    <property type="entry name" value="Sigma_54_int"/>
</dbReference>
<dbReference type="PANTHER" id="PTHR32071">
    <property type="entry name" value="TRANSCRIPTIONAL REGULATORY PROTEIN"/>
    <property type="match status" value="1"/>
</dbReference>
<dbReference type="InterPro" id="IPR029016">
    <property type="entry name" value="GAF-like_dom_sf"/>
</dbReference>
<dbReference type="SUPFAM" id="SSF52540">
    <property type="entry name" value="P-loop containing nucleoside triphosphate hydrolases"/>
    <property type="match status" value="1"/>
</dbReference>
<dbReference type="SUPFAM" id="SSF46689">
    <property type="entry name" value="Homeodomain-like"/>
    <property type="match status" value="1"/>
</dbReference>
<dbReference type="InterPro" id="IPR003593">
    <property type="entry name" value="AAA+_ATPase"/>
</dbReference>
<evidence type="ECO:0000256" key="2">
    <source>
        <dbReference type="ARBA" id="ARBA00022840"/>
    </source>
</evidence>
<dbReference type="InterPro" id="IPR035965">
    <property type="entry name" value="PAS-like_dom_sf"/>
</dbReference>
<evidence type="ECO:0000313" key="9">
    <source>
        <dbReference type="Proteomes" id="UP000192738"/>
    </source>
</evidence>
<evidence type="ECO:0000259" key="6">
    <source>
        <dbReference type="PROSITE" id="PS50045"/>
    </source>
</evidence>
<dbReference type="AlphaFoldDB" id="A0A1W2ER40"/>
<keyword evidence="3" id="KW-0805">Transcription regulation</keyword>
<dbReference type="Gene3D" id="3.30.450.40">
    <property type="match status" value="1"/>
</dbReference>
<evidence type="ECO:0000256" key="3">
    <source>
        <dbReference type="ARBA" id="ARBA00023015"/>
    </source>
</evidence>
<evidence type="ECO:0000256" key="1">
    <source>
        <dbReference type="ARBA" id="ARBA00022741"/>
    </source>
</evidence>
<evidence type="ECO:0000256" key="5">
    <source>
        <dbReference type="ARBA" id="ARBA00023163"/>
    </source>
</evidence>
<dbReference type="PRINTS" id="PR01590">
    <property type="entry name" value="HTHFIS"/>
</dbReference>
<sequence>MFKDKPTDMPSKSCMWKKFISDGKIEDQSILLPQIADSWVRCSQLKLNPDDGKAQNILAPAEVRILLEKNQEIINIAKPFMANIYELFRNSGFIVVLTDSNGYVMECFGDKDSLTSAKKLHFVRGASWRECDVGTNAISVGLATGKPVQVSGAEHYCIKHHWWTCSAAPIYGADGQIIAFLDLSGPARAAYSHTLGMVAAAANAISMQIGIQQKNYELSLMNKRLSSIFNTMSDGVILFDRFGKVKECNPIAKKLMGHTGDMLSGVLVQTLFRGNNQLIQKLLNGKETFAEIEFQAGVDTGPNRCVVSGETIFDKQGCINGGVIILRPVEKVHSLINRLSGHYTTFQFNNILGNSASILDAVRQASAAAATSSSVILQGESGTGKEMFAQAIHNKSARRSGPFIAINCGAIPRELVGSELFGYEDGAFTGAKRGGRPGNFELASGGTLFLDEIGDMPLEQQVALLRVLQEKKVARIGGNKVIAVDVRIICATNKDLHKLVESGTFRQDLYYRLNVFKIEIPPLRKRRDDIELLFCNFVKQIGSEQGLDYIINASVLELINRYDWPGNVRELHNVAERACNMAENGVISMLCLPPEICCPRNAVNHPMAGNKEIKRGILEQELEEIRGLLEKERGNISKVAGILGIARSTLYRKMKRHSIY</sequence>
<dbReference type="InterPro" id="IPR025662">
    <property type="entry name" value="Sigma_54_int_dom_ATP-bd_1"/>
</dbReference>
<feature type="domain" description="Sigma-54 factor interaction" evidence="6">
    <location>
        <begin position="351"/>
        <end position="580"/>
    </location>
</feature>
<dbReference type="GO" id="GO:0043565">
    <property type="term" value="F:sequence-specific DNA binding"/>
    <property type="evidence" value="ECO:0007669"/>
    <property type="project" value="InterPro"/>
</dbReference>
<dbReference type="SMART" id="SM00091">
    <property type="entry name" value="PAS"/>
    <property type="match status" value="1"/>
</dbReference>
<dbReference type="InterPro" id="IPR058031">
    <property type="entry name" value="AAA_lid_NorR"/>
</dbReference>
<dbReference type="Gene3D" id="1.10.8.60">
    <property type="match status" value="1"/>
</dbReference>
<dbReference type="NCBIfam" id="TIGR00229">
    <property type="entry name" value="sensory_box"/>
    <property type="match status" value="1"/>
</dbReference>
<dbReference type="Gene3D" id="1.10.10.60">
    <property type="entry name" value="Homeodomain-like"/>
    <property type="match status" value="1"/>
</dbReference>
<dbReference type="Proteomes" id="UP000192738">
    <property type="component" value="Unassembled WGS sequence"/>
</dbReference>
<dbReference type="CDD" id="cd00130">
    <property type="entry name" value="PAS"/>
    <property type="match status" value="1"/>
</dbReference>
<protein>
    <submittedName>
        <fullName evidence="8">PAS domain S-box-containing protein</fullName>
    </submittedName>
</protein>
<dbReference type="Pfam" id="PF01590">
    <property type="entry name" value="GAF"/>
    <property type="match status" value="1"/>
</dbReference>
<dbReference type="PROSITE" id="PS00676">
    <property type="entry name" value="SIGMA54_INTERACT_2"/>
    <property type="match status" value="1"/>
</dbReference>
<dbReference type="PROSITE" id="PS50112">
    <property type="entry name" value="PAS"/>
    <property type="match status" value="1"/>
</dbReference>
<proteinExistence type="predicted"/>
<dbReference type="CDD" id="cd00009">
    <property type="entry name" value="AAA"/>
    <property type="match status" value="1"/>
</dbReference>
<evidence type="ECO:0000313" key="8">
    <source>
        <dbReference type="EMBL" id="SMD12173.1"/>
    </source>
</evidence>
<dbReference type="Pfam" id="PF25601">
    <property type="entry name" value="AAA_lid_14"/>
    <property type="match status" value="1"/>
</dbReference>
<dbReference type="InterPro" id="IPR025944">
    <property type="entry name" value="Sigma_54_int_dom_CS"/>
</dbReference>
<dbReference type="InterPro" id="IPR000014">
    <property type="entry name" value="PAS"/>
</dbReference>
<dbReference type="SUPFAM" id="SSF55785">
    <property type="entry name" value="PYP-like sensor domain (PAS domain)"/>
    <property type="match status" value="1"/>
</dbReference>
<dbReference type="GO" id="GO:0005524">
    <property type="term" value="F:ATP binding"/>
    <property type="evidence" value="ECO:0007669"/>
    <property type="project" value="UniProtKB-KW"/>
</dbReference>
<feature type="domain" description="PAS" evidence="7">
    <location>
        <begin position="221"/>
        <end position="265"/>
    </location>
</feature>
<dbReference type="SMART" id="SM00382">
    <property type="entry name" value="AAA"/>
    <property type="match status" value="1"/>
</dbReference>
<keyword evidence="5" id="KW-0804">Transcription</keyword>
<evidence type="ECO:0000259" key="7">
    <source>
        <dbReference type="PROSITE" id="PS50112"/>
    </source>
</evidence>
<keyword evidence="1" id="KW-0547">Nucleotide-binding</keyword>
<dbReference type="InterPro" id="IPR003018">
    <property type="entry name" value="GAF"/>
</dbReference>
<dbReference type="Pfam" id="PF02954">
    <property type="entry name" value="HTH_8"/>
    <property type="match status" value="1"/>
</dbReference>
<dbReference type="Pfam" id="PF00158">
    <property type="entry name" value="Sigma54_activat"/>
    <property type="match status" value="1"/>
</dbReference>
<keyword evidence="2" id="KW-0067">ATP-binding</keyword>
<dbReference type="InterPro" id="IPR009057">
    <property type="entry name" value="Homeodomain-like_sf"/>
</dbReference>
<organism evidence="8 9">
    <name type="scientific">Sporomusa malonica</name>
    <dbReference type="NCBI Taxonomy" id="112901"/>
    <lineage>
        <taxon>Bacteria</taxon>
        <taxon>Bacillati</taxon>
        <taxon>Bacillota</taxon>
        <taxon>Negativicutes</taxon>
        <taxon>Selenomonadales</taxon>
        <taxon>Sporomusaceae</taxon>
        <taxon>Sporomusa</taxon>
    </lineage>
</organism>
<dbReference type="InterPro" id="IPR002197">
    <property type="entry name" value="HTH_Fis"/>
</dbReference>
<dbReference type="Gene3D" id="3.30.450.20">
    <property type="entry name" value="PAS domain"/>
    <property type="match status" value="1"/>
</dbReference>
<dbReference type="InterPro" id="IPR025943">
    <property type="entry name" value="Sigma_54_int_dom_ATP-bd_2"/>
</dbReference>
<dbReference type="PROSITE" id="PS00688">
    <property type="entry name" value="SIGMA54_INTERACT_3"/>
    <property type="match status" value="1"/>
</dbReference>
<dbReference type="EMBL" id="FWXI01000028">
    <property type="protein sequence ID" value="SMD12173.1"/>
    <property type="molecule type" value="Genomic_DNA"/>
</dbReference>
<dbReference type="PROSITE" id="PS00675">
    <property type="entry name" value="SIGMA54_INTERACT_1"/>
    <property type="match status" value="1"/>
</dbReference>
<dbReference type="OrthoDB" id="9803970at2"/>
<dbReference type="SUPFAM" id="SSF55781">
    <property type="entry name" value="GAF domain-like"/>
    <property type="match status" value="1"/>
</dbReference>
<dbReference type="PROSITE" id="PS50045">
    <property type="entry name" value="SIGMA54_INTERACT_4"/>
    <property type="match status" value="1"/>
</dbReference>
<dbReference type="Gene3D" id="3.40.50.300">
    <property type="entry name" value="P-loop containing nucleotide triphosphate hydrolases"/>
    <property type="match status" value="1"/>
</dbReference>
<dbReference type="GO" id="GO:0006355">
    <property type="term" value="P:regulation of DNA-templated transcription"/>
    <property type="evidence" value="ECO:0007669"/>
    <property type="project" value="InterPro"/>
</dbReference>
<dbReference type="PANTHER" id="PTHR32071:SF57">
    <property type="entry name" value="C4-DICARBOXYLATE TRANSPORT TRANSCRIPTIONAL REGULATORY PROTEIN DCTD"/>
    <property type="match status" value="1"/>
</dbReference>